<accession>A0ABT7Y7C9</accession>
<dbReference type="InterPro" id="IPR011335">
    <property type="entry name" value="Restrct_endonuc-II-like"/>
</dbReference>
<dbReference type="InterPro" id="IPR017482">
    <property type="entry name" value="Lambda-type_endonuclease"/>
</dbReference>
<evidence type="ECO:0000313" key="3">
    <source>
        <dbReference type="EMBL" id="MDN2483951.1"/>
    </source>
</evidence>
<dbReference type="Gene3D" id="3.90.320.10">
    <property type="match status" value="1"/>
</dbReference>
<keyword evidence="4" id="KW-1185">Reference proteome</keyword>
<dbReference type="InterPro" id="IPR019080">
    <property type="entry name" value="YqaJ_viral_recombinase"/>
</dbReference>
<feature type="coiled-coil region" evidence="1">
    <location>
        <begin position="237"/>
        <end position="264"/>
    </location>
</feature>
<dbReference type="Proteomes" id="UP001169719">
    <property type="component" value="Unassembled WGS sequence"/>
</dbReference>
<dbReference type="RefSeq" id="WP_289964133.1">
    <property type="nucleotide sequence ID" value="NZ_JAUEOZ010000003.1"/>
</dbReference>
<organism evidence="3 4">
    <name type="scientific">Vibrio agarivorans</name>
    <dbReference type="NCBI Taxonomy" id="153622"/>
    <lineage>
        <taxon>Bacteria</taxon>
        <taxon>Pseudomonadati</taxon>
        <taxon>Pseudomonadota</taxon>
        <taxon>Gammaproteobacteria</taxon>
        <taxon>Vibrionales</taxon>
        <taxon>Vibrionaceae</taxon>
        <taxon>Vibrio</taxon>
    </lineage>
</organism>
<dbReference type="SUPFAM" id="SSF52980">
    <property type="entry name" value="Restriction endonuclease-like"/>
    <property type="match status" value="1"/>
</dbReference>
<reference evidence="3" key="1">
    <citation type="submission" date="2024-05" db="EMBL/GenBank/DDBJ databases">
        <title>Genome Sequences of Four Agar- Degrading Marine Bacteria.</title>
        <authorList>
            <person name="Phillips E.K."/>
            <person name="Shaffer J.C."/>
            <person name="Henson M.W."/>
            <person name="Temperton B."/>
            <person name="Thrash C.J."/>
            <person name="Martin M.O."/>
        </authorList>
    </citation>
    <scope>NUCLEOTIDE SEQUENCE</scope>
    <source>
        <strain evidence="3">EKP203</strain>
    </source>
</reference>
<proteinExistence type="predicted"/>
<evidence type="ECO:0000259" key="2">
    <source>
        <dbReference type="Pfam" id="PF09588"/>
    </source>
</evidence>
<dbReference type="EMBL" id="JAUEOZ010000003">
    <property type="protein sequence ID" value="MDN2483951.1"/>
    <property type="molecule type" value="Genomic_DNA"/>
</dbReference>
<sequence>MGIIKTRQVEFSQGSAEWLQWRETGQGGSDVPIIMGQGRKFKKSRFCLWLEKTGQRKPLDISNLPHVRRGVRLEPVVREILARHFGTNITPILVEDASNPHRKVSLDGIMVQYVNGDAVDIPVEIKCPGAKGFADVVTNTTMSEDYIYYNLQVQYQIALTNAPFAYLAFYNECGDKPRLKLFKVLRDQDLIDSILTEVDEFQSLVDNLLAPKLDPELDVIKIDTELSAQWKADSLRLYELRQEEAELKAKLDAIKSELVEINGRFDTATYGHKKFQAGNVVVTRSQRITTDYKSLIANEVPNLDEATIAKYRKSGTSSVSVKIVDKKQAESDADQDLLSILYGNNLVTLSPSQVN</sequence>
<gene>
    <name evidence="3" type="ORF">QWJ08_21585</name>
</gene>
<evidence type="ECO:0000256" key="1">
    <source>
        <dbReference type="SAM" id="Coils"/>
    </source>
</evidence>
<evidence type="ECO:0000313" key="4">
    <source>
        <dbReference type="Proteomes" id="UP001169719"/>
    </source>
</evidence>
<keyword evidence="1" id="KW-0175">Coiled coil</keyword>
<dbReference type="NCBIfam" id="TIGR03033">
    <property type="entry name" value="phage_rel_nuc"/>
    <property type="match status" value="1"/>
</dbReference>
<protein>
    <submittedName>
        <fullName evidence="3">YqaJ viral recombinase family protein</fullName>
    </submittedName>
</protein>
<comment type="caution">
    <text evidence="3">The sequence shown here is derived from an EMBL/GenBank/DDBJ whole genome shotgun (WGS) entry which is preliminary data.</text>
</comment>
<dbReference type="InterPro" id="IPR011604">
    <property type="entry name" value="PDDEXK-like_dom_sf"/>
</dbReference>
<dbReference type="Pfam" id="PF09588">
    <property type="entry name" value="YqaJ"/>
    <property type="match status" value="1"/>
</dbReference>
<feature type="domain" description="YqaJ viral recombinase" evidence="2">
    <location>
        <begin position="17"/>
        <end position="162"/>
    </location>
</feature>
<name>A0ABT7Y7C9_9VIBR</name>